<evidence type="ECO:0000313" key="4">
    <source>
        <dbReference type="EMBL" id="ESO10996.1"/>
    </source>
</evidence>
<dbReference type="GO" id="GO:0061630">
    <property type="term" value="F:ubiquitin protein ligase activity"/>
    <property type="evidence" value="ECO:0000318"/>
    <property type="project" value="GO_Central"/>
</dbReference>
<keyword evidence="1" id="KW-0479">Metal-binding</keyword>
<name>T1EZF9_HELRO</name>
<dbReference type="PANTHER" id="PTHR25462">
    <property type="entry name" value="BONUS, ISOFORM C-RELATED"/>
    <property type="match status" value="1"/>
</dbReference>
<dbReference type="AlphaFoldDB" id="T1EZF9"/>
<dbReference type="Gene3D" id="3.30.160.60">
    <property type="entry name" value="Classic Zinc Finger"/>
    <property type="match status" value="1"/>
</dbReference>
<dbReference type="GO" id="GO:0008270">
    <property type="term" value="F:zinc ion binding"/>
    <property type="evidence" value="ECO:0007669"/>
    <property type="project" value="UniProtKB-KW"/>
</dbReference>
<dbReference type="InParanoid" id="T1EZF9"/>
<dbReference type="GeneID" id="20201959"/>
<keyword evidence="2" id="KW-0862">Zinc</keyword>
<evidence type="ECO:0000256" key="2">
    <source>
        <dbReference type="PROSITE-ProRule" id="PRU00024"/>
    </source>
</evidence>
<dbReference type="InterPro" id="IPR013083">
    <property type="entry name" value="Znf_RING/FYVE/PHD"/>
</dbReference>
<dbReference type="EnsemblMetazoa" id="HelroT167513">
    <property type="protein sequence ID" value="HelroP167513"/>
    <property type="gene ID" value="HelroG167513"/>
</dbReference>
<dbReference type="Proteomes" id="UP000015101">
    <property type="component" value="Unassembled WGS sequence"/>
</dbReference>
<dbReference type="SUPFAM" id="SSF57850">
    <property type="entry name" value="RING/U-box"/>
    <property type="match status" value="1"/>
</dbReference>
<dbReference type="STRING" id="6412.T1EZF9"/>
<dbReference type="SUPFAM" id="SSF57845">
    <property type="entry name" value="B-box zinc-binding domain"/>
    <property type="match status" value="1"/>
</dbReference>
<dbReference type="OrthoDB" id="6265224at2759"/>
<dbReference type="KEGG" id="hro:HELRODRAFT_167513"/>
<keyword evidence="6" id="KW-1185">Reference proteome</keyword>
<dbReference type="HOGENOM" id="CLU_408979_0_0_1"/>
<gene>
    <name evidence="5" type="primary">20201959</name>
    <name evidence="4" type="ORF">HELRODRAFT_167513</name>
</gene>
<reference evidence="6" key="1">
    <citation type="submission" date="2012-12" db="EMBL/GenBank/DDBJ databases">
        <authorList>
            <person name="Hellsten U."/>
            <person name="Grimwood J."/>
            <person name="Chapman J.A."/>
            <person name="Shapiro H."/>
            <person name="Aerts A."/>
            <person name="Otillar R.P."/>
            <person name="Terry A.Y."/>
            <person name="Boore J.L."/>
            <person name="Simakov O."/>
            <person name="Marletaz F."/>
            <person name="Cho S.-J."/>
            <person name="Edsinger-Gonzales E."/>
            <person name="Havlak P."/>
            <person name="Kuo D.-H."/>
            <person name="Larsson T."/>
            <person name="Lv J."/>
            <person name="Arendt D."/>
            <person name="Savage R."/>
            <person name="Osoegawa K."/>
            <person name="de Jong P."/>
            <person name="Lindberg D.R."/>
            <person name="Seaver E.C."/>
            <person name="Weisblat D.A."/>
            <person name="Putnam N.H."/>
            <person name="Grigoriev I.V."/>
            <person name="Rokhsar D.S."/>
        </authorList>
    </citation>
    <scope>NUCLEOTIDE SEQUENCE</scope>
</reference>
<dbReference type="InterPro" id="IPR047153">
    <property type="entry name" value="TRIM45/56/19-like"/>
</dbReference>
<dbReference type="InterPro" id="IPR011042">
    <property type="entry name" value="6-blade_b-propeller_TolB-like"/>
</dbReference>
<sequence>MDSVKCQERFMSFKPGPKDELNFINGSGSNKNKKLLSETLTNPSLICTKCRESENVRYKLLPCLHLCCVPCLEDLLEKNRIAMPRKSEVEEVRCSIFSCPQCSYVVRVVNGDVTFLRDIISKTSVNGVSQKLELCCSLNNNVNNDNGCYVLNKDDEDACANSNNSNNILKSNNLDVCCDNFSIKIAQYYCATCQMFLCNDCHVTETSQHLHSQHNLQPFNDFLNFKKSNVDKLLREIRDHKLKSMQESIRLNMIKENLAKNRDKMKSYITSKSDELCNQIMQHRDRLLQQLSLQFDFCLDEYNSKEQTLSKSIQALDDCIHFSDEFLQVKHTVNFLNIEDELISHMNRTLAQQQNNNNAKIKIQQFKLEQPDHNKRDQLIEKLLGSLIIGNVGSGISQSVAKYNAGISWPCCLATNNKDVIIAGKTESSGGFGKLLFFNKDTKLLKSISFHDNILPVDMISVDDRHFLLTTNSGEVSKFSFQGELVNKWVNIFEGPSGHMTLPDWHNITNKVNNSNEVLITNANNEITLFNTDRGEIKNRIKLKSKYQVIRSLAKHPTDDVIFIVFDNNIIQSFDSLGNLLNSNLVNSQTDIKCPTSIICDTFGNLLVSDFINDRISLFSSDGRFLGVIIDKQTDGISCPNKMMLDSHYKLYVAQCGGDVEVFNYISIVKKA</sequence>
<dbReference type="eggNOG" id="KOG2177">
    <property type="taxonomic scope" value="Eukaryota"/>
</dbReference>
<accession>T1EZF9</accession>
<dbReference type="OMA" id="HECLTIT"/>
<dbReference type="PANTHER" id="PTHR25462:SF291">
    <property type="entry name" value="E3 UBIQUITIN-PROTEIN LIGASE TRIM45"/>
    <property type="match status" value="1"/>
</dbReference>
<reference evidence="5" key="3">
    <citation type="submission" date="2015-06" db="UniProtKB">
        <authorList>
            <consortium name="EnsemblMetazoa"/>
        </authorList>
    </citation>
    <scope>IDENTIFICATION</scope>
</reference>
<evidence type="ECO:0000313" key="6">
    <source>
        <dbReference type="Proteomes" id="UP000015101"/>
    </source>
</evidence>
<feature type="domain" description="B box-type" evidence="3">
    <location>
        <begin position="178"/>
        <end position="219"/>
    </location>
</feature>
<evidence type="ECO:0000313" key="5">
    <source>
        <dbReference type="EnsemblMetazoa" id="HelroP167513"/>
    </source>
</evidence>
<organism evidence="5 6">
    <name type="scientific">Helobdella robusta</name>
    <name type="common">Californian leech</name>
    <dbReference type="NCBI Taxonomy" id="6412"/>
    <lineage>
        <taxon>Eukaryota</taxon>
        <taxon>Metazoa</taxon>
        <taxon>Spiralia</taxon>
        <taxon>Lophotrochozoa</taxon>
        <taxon>Annelida</taxon>
        <taxon>Clitellata</taxon>
        <taxon>Hirudinea</taxon>
        <taxon>Rhynchobdellida</taxon>
        <taxon>Glossiphoniidae</taxon>
        <taxon>Helobdella</taxon>
    </lineage>
</organism>
<dbReference type="CTD" id="20201959"/>
<dbReference type="PROSITE" id="PS50119">
    <property type="entry name" value="ZF_BBOX"/>
    <property type="match status" value="1"/>
</dbReference>
<evidence type="ECO:0000256" key="1">
    <source>
        <dbReference type="ARBA" id="ARBA00022723"/>
    </source>
</evidence>
<keyword evidence="2" id="KW-0863">Zinc-finger</keyword>
<dbReference type="Gene3D" id="3.30.40.10">
    <property type="entry name" value="Zinc/RING finger domain, C3HC4 (zinc finger)"/>
    <property type="match status" value="1"/>
</dbReference>
<dbReference type="InterPro" id="IPR000315">
    <property type="entry name" value="Znf_B-box"/>
</dbReference>
<dbReference type="SUPFAM" id="SSF101898">
    <property type="entry name" value="NHL repeat"/>
    <property type="match status" value="1"/>
</dbReference>
<evidence type="ECO:0000259" key="3">
    <source>
        <dbReference type="PROSITE" id="PS50119"/>
    </source>
</evidence>
<dbReference type="RefSeq" id="XP_009011265.1">
    <property type="nucleotide sequence ID" value="XM_009013017.1"/>
</dbReference>
<dbReference type="EMBL" id="AMQM01002797">
    <property type="status" value="NOT_ANNOTATED_CDS"/>
    <property type="molecule type" value="Genomic_DNA"/>
</dbReference>
<dbReference type="Gene3D" id="2.120.10.30">
    <property type="entry name" value="TolB, C-terminal domain"/>
    <property type="match status" value="1"/>
</dbReference>
<proteinExistence type="predicted"/>
<dbReference type="EMBL" id="KB095858">
    <property type="protein sequence ID" value="ESO10996.1"/>
    <property type="molecule type" value="Genomic_DNA"/>
</dbReference>
<reference evidence="4 6" key="2">
    <citation type="journal article" date="2013" name="Nature">
        <title>Insights into bilaterian evolution from three spiralian genomes.</title>
        <authorList>
            <person name="Simakov O."/>
            <person name="Marletaz F."/>
            <person name="Cho S.J."/>
            <person name="Edsinger-Gonzales E."/>
            <person name="Havlak P."/>
            <person name="Hellsten U."/>
            <person name="Kuo D.H."/>
            <person name="Larsson T."/>
            <person name="Lv J."/>
            <person name="Arendt D."/>
            <person name="Savage R."/>
            <person name="Osoegawa K."/>
            <person name="de Jong P."/>
            <person name="Grimwood J."/>
            <person name="Chapman J.A."/>
            <person name="Shapiro H."/>
            <person name="Aerts A."/>
            <person name="Otillar R.P."/>
            <person name="Terry A.Y."/>
            <person name="Boore J.L."/>
            <person name="Grigoriev I.V."/>
            <person name="Lindberg D.R."/>
            <person name="Seaver E.C."/>
            <person name="Weisblat D.A."/>
            <person name="Putnam N.H."/>
            <person name="Rokhsar D.S."/>
        </authorList>
    </citation>
    <scope>NUCLEOTIDE SEQUENCE</scope>
</reference>
<protein>
    <recommendedName>
        <fullName evidence="3">B box-type domain-containing protein</fullName>
    </recommendedName>
</protein>